<comment type="caution">
    <text evidence="2">The sequence shown here is derived from an EMBL/GenBank/DDBJ whole genome shotgun (WGS) entry which is preliminary data.</text>
</comment>
<sequence>MDDTPITEARAQTIDLLLAIYQALEDQAGLGPWEPVTNDYQIQGARLTCSPTGEGANEEYLLATAPGTITLDQANTIISQIAEPHGFATHEDFKDAFTRHSDGAEIWLTGRDSGQTIVNITTGCHPGTIYQDWPTGTENIPTHLRGIGRRHRDHETWSPQEPTNPTPSPPPGWT</sequence>
<proteinExistence type="predicted"/>
<dbReference type="Proteomes" id="UP000271272">
    <property type="component" value="Unassembled WGS sequence"/>
</dbReference>
<keyword evidence="3" id="KW-1185">Reference proteome</keyword>
<dbReference type="RefSeq" id="WP_124934858.1">
    <property type="nucleotide sequence ID" value="NZ_RQZC01000059.1"/>
</dbReference>
<reference evidence="2 3" key="1">
    <citation type="submission" date="2018-11" db="EMBL/GenBank/DDBJ databases">
        <title>Genomes From Bacteria Associated with the Canine Oral Cavity: a Test Case for Automated Genome-Based Taxonomic Assignment.</title>
        <authorList>
            <person name="Coil D.A."/>
            <person name="Jospin G."/>
            <person name="Darling A.E."/>
            <person name="Wallis C."/>
            <person name="Davis I.J."/>
            <person name="Harris S."/>
            <person name="Eisen J.A."/>
            <person name="Holcombe L.J."/>
            <person name="O'Flynn C."/>
        </authorList>
    </citation>
    <scope>NUCLEOTIDE SEQUENCE [LARGE SCALE GENOMIC DNA]</scope>
    <source>
        <strain evidence="2 3">OH5050</strain>
    </source>
</reference>
<dbReference type="EMBL" id="RQZC01000059">
    <property type="protein sequence ID" value="RRD21688.1"/>
    <property type="molecule type" value="Genomic_DNA"/>
</dbReference>
<accession>A0A3P1UJE5</accession>
<evidence type="ECO:0000313" key="2">
    <source>
        <dbReference type="EMBL" id="RRD21688.1"/>
    </source>
</evidence>
<dbReference type="AlphaFoldDB" id="A0A3P1UJE5"/>
<evidence type="ECO:0000256" key="1">
    <source>
        <dbReference type="SAM" id="MobiDB-lite"/>
    </source>
</evidence>
<dbReference type="OrthoDB" id="3262315at2"/>
<protein>
    <submittedName>
        <fullName evidence="2">Uncharacterized protein</fullName>
    </submittedName>
</protein>
<feature type="non-terminal residue" evidence="2">
    <location>
        <position position="174"/>
    </location>
</feature>
<gene>
    <name evidence="2" type="ORF">EII10_12795</name>
</gene>
<name>A0A3P1UJE5_9ACTO</name>
<feature type="region of interest" description="Disordered" evidence="1">
    <location>
        <begin position="148"/>
        <end position="174"/>
    </location>
</feature>
<feature type="compositionally biased region" description="Pro residues" evidence="1">
    <location>
        <begin position="162"/>
        <end position="174"/>
    </location>
</feature>
<evidence type="ECO:0000313" key="3">
    <source>
        <dbReference type="Proteomes" id="UP000271272"/>
    </source>
</evidence>
<organism evidence="2 3">
    <name type="scientific">Actinomyces bowdenii</name>
    <dbReference type="NCBI Taxonomy" id="131109"/>
    <lineage>
        <taxon>Bacteria</taxon>
        <taxon>Bacillati</taxon>
        <taxon>Actinomycetota</taxon>
        <taxon>Actinomycetes</taxon>
        <taxon>Actinomycetales</taxon>
        <taxon>Actinomycetaceae</taxon>
        <taxon>Actinomyces</taxon>
    </lineage>
</organism>